<dbReference type="PANTHER" id="PTHR10252">
    <property type="entry name" value="HISTONE-LIKE TRANSCRIPTION FACTOR CCAAT-RELATED"/>
    <property type="match status" value="1"/>
</dbReference>
<keyword evidence="5" id="KW-0007">Acetylation</keyword>
<dbReference type="PANTHER" id="PTHR10252:SF54">
    <property type="entry name" value="CHROMATIN ACCESSIBILITY COMPLEX PROTEIN 1"/>
    <property type="match status" value="1"/>
</dbReference>
<dbReference type="GO" id="GO:0003677">
    <property type="term" value="F:DNA binding"/>
    <property type="evidence" value="ECO:0007669"/>
    <property type="project" value="UniProtKB-KW"/>
</dbReference>
<accession>A0AAE0XMN7</accession>
<evidence type="ECO:0000256" key="11">
    <source>
        <dbReference type="ARBA" id="ARBA00071805"/>
    </source>
</evidence>
<keyword evidence="8" id="KW-0539">Nucleus</keyword>
<dbReference type="AlphaFoldDB" id="A0AAE0XMN7"/>
<keyword evidence="7" id="KW-0238">DNA-binding</keyword>
<reference evidence="15" key="1">
    <citation type="journal article" date="2023" name="G3 (Bethesda)">
        <title>A reference genome for the long-term kleptoplast-retaining sea slug Elysia crispata morphotype clarki.</title>
        <authorList>
            <person name="Eastman K.E."/>
            <person name="Pendleton A.L."/>
            <person name="Shaikh M.A."/>
            <person name="Suttiyut T."/>
            <person name="Ogas R."/>
            <person name="Tomko P."/>
            <person name="Gavelis G."/>
            <person name="Widhalm J.R."/>
            <person name="Wisecaver J.H."/>
        </authorList>
    </citation>
    <scope>NUCLEOTIDE SEQUENCE</scope>
    <source>
        <strain evidence="15">ECLA1</strain>
    </source>
</reference>
<evidence type="ECO:0000259" key="14">
    <source>
        <dbReference type="Pfam" id="PF00808"/>
    </source>
</evidence>
<dbReference type="FunFam" id="1.10.20.10:FF:000048">
    <property type="entry name" value="Chromatin accessibility complex subunit 1"/>
    <property type="match status" value="1"/>
</dbReference>
<protein>
    <recommendedName>
        <fullName evidence="11">Chromatin accessibility complex protein 1</fullName>
    </recommendedName>
    <alternativeName>
        <fullName evidence="12">DNA polymerase epsilon subunit p15</fullName>
    </alternativeName>
</protein>
<evidence type="ECO:0000256" key="8">
    <source>
        <dbReference type="ARBA" id="ARBA00023242"/>
    </source>
</evidence>
<name>A0AAE0XMN7_9GAST</name>
<keyword evidence="16" id="KW-1185">Reference proteome</keyword>
<gene>
    <name evidence="15" type="ORF">RRG08_019280</name>
</gene>
<dbReference type="GO" id="GO:0008623">
    <property type="term" value="C:CHRAC"/>
    <property type="evidence" value="ECO:0007669"/>
    <property type="project" value="TreeGrafter"/>
</dbReference>
<feature type="compositionally biased region" description="Polar residues" evidence="13">
    <location>
        <begin position="15"/>
        <end position="26"/>
    </location>
</feature>
<dbReference type="Gene3D" id="1.10.20.10">
    <property type="entry name" value="Histone, subunit A"/>
    <property type="match status" value="1"/>
</dbReference>
<comment type="subcellular location">
    <subcellularLocation>
        <location evidence="1">Nucleus</location>
    </subcellularLocation>
</comment>
<keyword evidence="2" id="KW-0597">Phosphoprotein</keyword>
<evidence type="ECO:0000256" key="2">
    <source>
        <dbReference type="ARBA" id="ARBA00022553"/>
    </source>
</evidence>
<dbReference type="CDD" id="cd22924">
    <property type="entry name" value="HFD_CHRAC1-like"/>
    <property type="match status" value="1"/>
</dbReference>
<dbReference type="Proteomes" id="UP001283361">
    <property type="component" value="Unassembled WGS sequence"/>
</dbReference>
<evidence type="ECO:0000256" key="9">
    <source>
        <dbReference type="ARBA" id="ARBA00059032"/>
    </source>
</evidence>
<evidence type="ECO:0000256" key="7">
    <source>
        <dbReference type="ARBA" id="ARBA00023125"/>
    </source>
</evidence>
<evidence type="ECO:0000256" key="12">
    <source>
        <dbReference type="ARBA" id="ARBA00083235"/>
    </source>
</evidence>
<evidence type="ECO:0000256" key="5">
    <source>
        <dbReference type="ARBA" id="ARBA00022990"/>
    </source>
</evidence>
<comment type="function">
    <text evidence="9">Forms a complex with DNA polymerase epsilon subunit POLE3 and binds naked DNA, which is then incorporated into chromatin, aided by the nucleosome remodeling activity of ISWI/SNF2H and ACF1. Does not enhance nucleosome sliding activity of the ACF-5 ISWI chromatin remodeling complex.</text>
</comment>
<feature type="region of interest" description="Disordered" evidence="13">
    <location>
        <begin position="1"/>
        <end position="41"/>
    </location>
</feature>
<dbReference type="GO" id="GO:0016779">
    <property type="term" value="F:nucleotidyltransferase activity"/>
    <property type="evidence" value="ECO:0007669"/>
    <property type="project" value="UniProtKB-KW"/>
</dbReference>
<feature type="domain" description="Transcription factor CBF/NF-Y/archaeal histone" evidence="14">
    <location>
        <begin position="39"/>
        <end position="85"/>
    </location>
</feature>
<dbReference type="GO" id="GO:0006261">
    <property type="term" value="P:DNA-templated DNA replication"/>
    <property type="evidence" value="ECO:0007669"/>
    <property type="project" value="TreeGrafter"/>
</dbReference>
<evidence type="ECO:0000256" key="10">
    <source>
        <dbReference type="ARBA" id="ARBA00062516"/>
    </source>
</evidence>
<sequence>MRKLQPEVIPGFSGLKQSKGSTTNRSRFNKMASPGGSTSLPLSRVKTIMKSSPEVSSISQEALHLTGKATELFIQALARFSYQQSGDKTALHYRDLAEVVNSEETLQFLHDIVPRKIKAKDYLKSLRDADASEEQ</sequence>
<keyword evidence="6" id="KW-0175">Coiled coil</keyword>
<comment type="subunit">
    <text evidence="10">Heterodimer with POLE3; binds to DNA. Component of the CHRAC ISWI chromatin remodeling complex at least composed of SMARCA5/SNF2H, BAZ1A/ACF1, CHRAC1 and POLE3; the complex preferentially binds DNA through the CHRAC1-POLE3 heterodimer and possesses ATP-dependent nucleosome-remodeling activity. Within the complex, the heterodimer with POLE3 interacts with SMARCA5/SNF2H; the interaction is direct and enhances nucleosome sliding activity by the SMARCA5/SNF2H and BAZ1A/ACF1 interaction. Within the complex, the heterodimer with POLE3 interacts with BAZ1A/ACF1; the interactions are direct.</text>
</comment>
<keyword evidence="4" id="KW-0548">Nucleotidyltransferase</keyword>
<dbReference type="InterPro" id="IPR003958">
    <property type="entry name" value="CBFA_NFYB_domain"/>
</dbReference>
<keyword evidence="3" id="KW-0808">Transferase</keyword>
<evidence type="ECO:0000256" key="13">
    <source>
        <dbReference type="SAM" id="MobiDB-lite"/>
    </source>
</evidence>
<dbReference type="GO" id="GO:0006338">
    <property type="term" value="P:chromatin remodeling"/>
    <property type="evidence" value="ECO:0007669"/>
    <property type="project" value="TreeGrafter"/>
</dbReference>
<dbReference type="Pfam" id="PF00808">
    <property type="entry name" value="CBFD_NFYB_HMF"/>
    <property type="match status" value="1"/>
</dbReference>
<comment type="caution">
    <text evidence="15">The sequence shown here is derived from an EMBL/GenBank/DDBJ whole genome shotgun (WGS) entry which is preliminary data.</text>
</comment>
<evidence type="ECO:0000313" key="16">
    <source>
        <dbReference type="Proteomes" id="UP001283361"/>
    </source>
</evidence>
<proteinExistence type="predicted"/>
<evidence type="ECO:0000256" key="3">
    <source>
        <dbReference type="ARBA" id="ARBA00022679"/>
    </source>
</evidence>
<dbReference type="InterPro" id="IPR050568">
    <property type="entry name" value="Transcr_DNA_Rep_Reg"/>
</dbReference>
<evidence type="ECO:0000256" key="4">
    <source>
        <dbReference type="ARBA" id="ARBA00022695"/>
    </source>
</evidence>
<dbReference type="SUPFAM" id="SSF47113">
    <property type="entry name" value="Histone-fold"/>
    <property type="match status" value="1"/>
</dbReference>
<dbReference type="GO" id="GO:0046982">
    <property type="term" value="F:protein heterodimerization activity"/>
    <property type="evidence" value="ECO:0007669"/>
    <property type="project" value="InterPro"/>
</dbReference>
<dbReference type="EMBL" id="JAWDGP010008023">
    <property type="protein sequence ID" value="KAK3697097.1"/>
    <property type="molecule type" value="Genomic_DNA"/>
</dbReference>
<evidence type="ECO:0000256" key="6">
    <source>
        <dbReference type="ARBA" id="ARBA00023054"/>
    </source>
</evidence>
<evidence type="ECO:0000313" key="15">
    <source>
        <dbReference type="EMBL" id="KAK3697097.1"/>
    </source>
</evidence>
<dbReference type="InterPro" id="IPR009072">
    <property type="entry name" value="Histone-fold"/>
</dbReference>
<organism evidence="15 16">
    <name type="scientific">Elysia crispata</name>
    <name type="common">lettuce slug</name>
    <dbReference type="NCBI Taxonomy" id="231223"/>
    <lineage>
        <taxon>Eukaryota</taxon>
        <taxon>Metazoa</taxon>
        <taxon>Spiralia</taxon>
        <taxon>Lophotrochozoa</taxon>
        <taxon>Mollusca</taxon>
        <taxon>Gastropoda</taxon>
        <taxon>Heterobranchia</taxon>
        <taxon>Euthyneura</taxon>
        <taxon>Panpulmonata</taxon>
        <taxon>Sacoglossa</taxon>
        <taxon>Placobranchoidea</taxon>
        <taxon>Plakobranchidae</taxon>
        <taxon>Elysia</taxon>
    </lineage>
</organism>
<evidence type="ECO:0000256" key="1">
    <source>
        <dbReference type="ARBA" id="ARBA00004123"/>
    </source>
</evidence>